<sequence>MKLLTRMIELRSEGARAGYIYQKAPIRQVDPLQQKRSKVVNPILIVGPKYLDKMEMEKESDKPIWRAIVAA</sequence>
<dbReference type="AlphaFoldDB" id="L7JJ65"/>
<name>L7JJ65_PYRO1</name>
<gene>
    <name evidence="1" type="ORF">OOW_P131scaffold00261g6</name>
</gene>
<organism>
    <name type="scientific">Pyricularia oryzae (strain P131)</name>
    <name type="common">Rice blast fungus</name>
    <name type="synonym">Magnaporthe oryzae</name>
    <dbReference type="NCBI Taxonomy" id="1143193"/>
    <lineage>
        <taxon>Eukaryota</taxon>
        <taxon>Fungi</taxon>
        <taxon>Dikarya</taxon>
        <taxon>Ascomycota</taxon>
        <taxon>Pezizomycotina</taxon>
        <taxon>Sordariomycetes</taxon>
        <taxon>Sordariomycetidae</taxon>
        <taxon>Magnaporthales</taxon>
        <taxon>Pyriculariaceae</taxon>
        <taxon>Pyricularia</taxon>
    </lineage>
</organism>
<proteinExistence type="predicted"/>
<evidence type="ECO:0000313" key="1">
    <source>
        <dbReference type="EMBL" id="ELQ68271.1"/>
    </source>
</evidence>
<accession>L7JJ65</accession>
<dbReference type="EMBL" id="JH795211">
    <property type="protein sequence ID" value="ELQ68271.1"/>
    <property type="molecule type" value="Genomic_DNA"/>
</dbReference>
<protein>
    <submittedName>
        <fullName evidence="1">Uncharacterized protein</fullName>
    </submittedName>
</protein>
<reference evidence="1" key="1">
    <citation type="journal article" date="2012" name="PLoS Genet.">
        <title>Comparative analysis of the genomes of two field isolates of the rice blast fungus Magnaporthe oryzae.</title>
        <authorList>
            <person name="Xue M."/>
            <person name="Yang J."/>
            <person name="Li Z."/>
            <person name="Hu S."/>
            <person name="Yao N."/>
            <person name="Dean R.A."/>
            <person name="Zhao W."/>
            <person name="Shen M."/>
            <person name="Zhang H."/>
            <person name="Li C."/>
            <person name="Liu L."/>
            <person name="Cao L."/>
            <person name="Xu X."/>
            <person name="Xing Y."/>
            <person name="Hsiang T."/>
            <person name="Zhang Z."/>
            <person name="Xu J.R."/>
            <person name="Peng Y.L."/>
        </authorList>
    </citation>
    <scope>NUCLEOTIDE SEQUENCE [LARGE SCALE GENOMIC DNA]</scope>
    <source>
        <strain evidence="1">P131</strain>
    </source>
</reference>